<evidence type="ECO:0000313" key="2">
    <source>
        <dbReference type="EMBL" id="MBM6704310.1"/>
    </source>
</evidence>
<feature type="region of interest" description="Disordered" evidence="1">
    <location>
        <begin position="1"/>
        <end position="37"/>
    </location>
</feature>
<gene>
    <name evidence="2" type="ORF">H6A60_07420</name>
</gene>
<feature type="region of interest" description="Disordered" evidence="1">
    <location>
        <begin position="224"/>
        <end position="251"/>
    </location>
</feature>
<dbReference type="Pfam" id="PF09483">
    <property type="entry name" value="HpaP"/>
    <property type="match status" value="1"/>
</dbReference>
<feature type="compositionally biased region" description="Basic and acidic residues" evidence="1">
    <location>
        <begin position="234"/>
        <end position="251"/>
    </location>
</feature>
<feature type="compositionally biased region" description="Basic and acidic residues" evidence="1">
    <location>
        <begin position="1"/>
        <end position="10"/>
    </location>
</feature>
<reference evidence="2 3" key="1">
    <citation type="journal article" date="2021" name="Sci. Rep.">
        <title>The distribution of antibiotic resistance genes in chicken gut microbiota commensals.</title>
        <authorList>
            <person name="Juricova H."/>
            <person name="Matiasovicova J."/>
            <person name="Kubasova T."/>
            <person name="Cejkova D."/>
            <person name="Rychlik I."/>
        </authorList>
    </citation>
    <scope>NUCLEOTIDE SEQUENCE [LARGE SCALE GENOMIC DNA]</scope>
    <source>
        <strain evidence="2 3">An829</strain>
    </source>
</reference>
<dbReference type="InterPro" id="IPR013390">
    <property type="entry name" value="T3SS_HpaP"/>
</dbReference>
<keyword evidence="3" id="KW-1185">Reference proteome</keyword>
<protein>
    <recommendedName>
        <fullName evidence="4">Flagellar hook-length control protein-like C-terminal domain-containing protein</fullName>
    </recommendedName>
</protein>
<dbReference type="Proteomes" id="UP000715095">
    <property type="component" value="Unassembled WGS sequence"/>
</dbReference>
<evidence type="ECO:0008006" key="4">
    <source>
        <dbReference type="Google" id="ProtNLM"/>
    </source>
</evidence>
<dbReference type="EMBL" id="JACJJC010000010">
    <property type="protein sequence ID" value="MBM6704310.1"/>
    <property type="molecule type" value="Genomic_DNA"/>
</dbReference>
<accession>A0ABS2DSK1</accession>
<evidence type="ECO:0000313" key="3">
    <source>
        <dbReference type="Proteomes" id="UP000715095"/>
    </source>
</evidence>
<proteinExistence type="predicted"/>
<evidence type="ECO:0000256" key="1">
    <source>
        <dbReference type="SAM" id="MobiDB-lite"/>
    </source>
</evidence>
<dbReference type="RefSeq" id="WP_205102934.1">
    <property type="nucleotide sequence ID" value="NZ_JACJJC010000010.1"/>
</dbReference>
<comment type="caution">
    <text evidence="2">The sequence shown here is derived from an EMBL/GenBank/DDBJ whole genome shotgun (WGS) entry which is preliminary data.</text>
</comment>
<organism evidence="2 3">
    <name type="scientific">Sutterella massiliensis</name>
    <dbReference type="NCBI Taxonomy" id="1816689"/>
    <lineage>
        <taxon>Bacteria</taxon>
        <taxon>Pseudomonadati</taxon>
        <taxon>Pseudomonadota</taxon>
        <taxon>Betaproteobacteria</taxon>
        <taxon>Burkholderiales</taxon>
        <taxon>Sutterellaceae</taxon>
        <taxon>Sutterella</taxon>
    </lineage>
</organism>
<sequence>MTTSIHDMHEPSGAYGTFGAEETDRPSNASKDVRRDDASLKADADYFREALERPAERFARAAEADKSGRDGAAAEDLSELFRFEKSTAKKPLEDGRAASGFELEAVLARGEADALARFGATGAAGAESAGAAKGAGAPAGDEALEALVSRILVGSPERGGTEVRITLDARVLADTEISLVRGTDGLLSVRIASENPASFQTLVAARNELAERLSALEKGPVAVTVSAQAESENNDARRESRGRTDYEPEEL</sequence>
<name>A0ABS2DSK1_9BURK</name>